<dbReference type="RefSeq" id="WP_072340313.1">
    <property type="nucleotide sequence ID" value="NZ_FPKU01000001.1"/>
</dbReference>
<dbReference type="GO" id="GO:0016020">
    <property type="term" value="C:membrane"/>
    <property type="evidence" value="ECO:0007669"/>
    <property type="project" value="UniProtKB-SubCell"/>
</dbReference>
<evidence type="ECO:0000256" key="4">
    <source>
        <dbReference type="ARBA" id="ARBA00022692"/>
    </source>
</evidence>
<dbReference type="InterPro" id="IPR002326">
    <property type="entry name" value="Cyt_c1"/>
</dbReference>
<evidence type="ECO:0000256" key="2">
    <source>
        <dbReference type="ARBA" id="ARBA00016165"/>
    </source>
</evidence>
<dbReference type="PANTHER" id="PTHR10266">
    <property type="entry name" value="CYTOCHROME C1"/>
    <property type="match status" value="1"/>
</dbReference>
<evidence type="ECO:0000313" key="15">
    <source>
        <dbReference type="Proteomes" id="UP000183447"/>
    </source>
</evidence>
<dbReference type="GO" id="GO:0020037">
    <property type="term" value="F:heme binding"/>
    <property type="evidence" value="ECO:0007669"/>
    <property type="project" value="InterPro"/>
</dbReference>
<evidence type="ECO:0000256" key="8">
    <source>
        <dbReference type="ARBA" id="ARBA00023136"/>
    </source>
</evidence>
<dbReference type="Proteomes" id="UP000183447">
    <property type="component" value="Unassembled WGS sequence"/>
</dbReference>
<dbReference type="PRINTS" id="PR00603">
    <property type="entry name" value="CYTOCHROMEC1"/>
</dbReference>
<evidence type="ECO:0000256" key="1">
    <source>
        <dbReference type="ARBA" id="ARBA00004370"/>
    </source>
</evidence>
<evidence type="ECO:0000256" key="11">
    <source>
        <dbReference type="SAM" id="Phobius"/>
    </source>
</evidence>
<dbReference type="SUPFAM" id="SSF46626">
    <property type="entry name" value="Cytochrome c"/>
    <property type="match status" value="1"/>
</dbReference>
<feature type="signal peptide" evidence="12">
    <location>
        <begin position="1"/>
        <end position="25"/>
    </location>
</feature>
<feature type="binding site" description="covalent" evidence="9">
    <location>
        <position position="208"/>
    </location>
    <ligand>
        <name>heme c</name>
        <dbReference type="ChEBI" id="CHEBI:61717"/>
    </ligand>
</feature>
<organism evidence="14 15">
    <name type="scientific">Devosia enhydra</name>
    <dbReference type="NCBI Taxonomy" id="665118"/>
    <lineage>
        <taxon>Bacteria</taxon>
        <taxon>Pseudomonadati</taxon>
        <taxon>Pseudomonadota</taxon>
        <taxon>Alphaproteobacteria</taxon>
        <taxon>Hyphomicrobiales</taxon>
        <taxon>Devosiaceae</taxon>
        <taxon>Devosia</taxon>
    </lineage>
</organism>
<proteinExistence type="predicted"/>
<keyword evidence="5 9" id="KW-0479">Metal-binding</keyword>
<gene>
    <name evidence="14" type="ORF">SAMN02983003_1468</name>
</gene>
<evidence type="ECO:0000259" key="13">
    <source>
        <dbReference type="PROSITE" id="PS51007"/>
    </source>
</evidence>
<accession>A0A1K2HW70</accession>
<dbReference type="GO" id="GO:0046872">
    <property type="term" value="F:metal ion binding"/>
    <property type="evidence" value="ECO:0007669"/>
    <property type="project" value="UniProtKB-KW"/>
</dbReference>
<feature type="chain" id="PRO_5009678532" description="Cytochrome c1" evidence="12">
    <location>
        <begin position="26"/>
        <end position="285"/>
    </location>
</feature>
<dbReference type="PROSITE" id="PS51007">
    <property type="entry name" value="CYTC"/>
    <property type="match status" value="1"/>
</dbReference>
<evidence type="ECO:0000256" key="10">
    <source>
        <dbReference type="SAM" id="MobiDB-lite"/>
    </source>
</evidence>
<dbReference type="EMBL" id="FPKU01000001">
    <property type="protein sequence ID" value="SFZ83119.1"/>
    <property type="molecule type" value="Genomic_DNA"/>
</dbReference>
<feature type="region of interest" description="Disordered" evidence="10">
    <location>
        <begin position="107"/>
        <end position="131"/>
    </location>
</feature>
<protein>
    <recommendedName>
        <fullName evidence="2">Cytochrome c1</fullName>
    </recommendedName>
</protein>
<dbReference type="STRING" id="665118.SAMN02983003_1468"/>
<reference evidence="14 15" key="1">
    <citation type="submission" date="2016-11" db="EMBL/GenBank/DDBJ databases">
        <authorList>
            <person name="Jaros S."/>
            <person name="Januszkiewicz K."/>
            <person name="Wedrychowicz H."/>
        </authorList>
    </citation>
    <scope>NUCLEOTIDE SEQUENCE [LARGE SCALE GENOMIC DNA]</scope>
    <source>
        <strain evidence="14 15">ATCC 23634</strain>
    </source>
</reference>
<dbReference type="Pfam" id="PF02167">
    <property type="entry name" value="Cytochrom_C1"/>
    <property type="match status" value="1"/>
</dbReference>
<feature type="domain" description="Cytochrome c" evidence="13">
    <location>
        <begin position="49"/>
        <end position="178"/>
    </location>
</feature>
<evidence type="ECO:0000313" key="14">
    <source>
        <dbReference type="EMBL" id="SFZ83119.1"/>
    </source>
</evidence>
<keyword evidence="7 9" id="KW-0408">Iron</keyword>
<feature type="binding site" description="covalent" evidence="9">
    <location>
        <position position="62"/>
    </location>
    <ligand>
        <name>heme c</name>
        <dbReference type="ChEBI" id="CHEBI:61717"/>
    </ligand>
</feature>
<keyword evidence="15" id="KW-1185">Reference proteome</keyword>
<dbReference type="PANTHER" id="PTHR10266:SF3">
    <property type="entry name" value="CYTOCHROME C1, HEME PROTEIN, MITOCHONDRIAL"/>
    <property type="match status" value="1"/>
</dbReference>
<name>A0A1K2HW70_9HYPH</name>
<dbReference type="Gene3D" id="1.10.760.10">
    <property type="entry name" value="Cytochrome c-like domain"/>
    <property type="match status" value="1"/>
</dbReference>
<keyword evidence="8 11" id="KW-0472">Membrane</keyword>
<evidence type="ECO:0000256" key="9">
    <source>
        <dbReference type="PIRSR" id="PIRSR602326-1"/>
    </source>
</evidence>
<feature type="transmembrane region" description="Helical" evidence="11">
    <location>
        <begin position="257"/>
        <end position="275"/>
    </location>
</feature>
<keyword evidence="4 11" id="KW-0812">Transmembrane</keyword>
<dbReference type="InterPro" id="IPR036909">
    <property type="entry name" value="Cyt_c-like_dom_sf"/>
</dbReference>
<dbReference type="InterPro" id="IPR009056">
    <property type="entry name" value="Cyt_c-like_dom"/>
</dbReference>
<evidence type="ECO:0000256" key="5">
    <source>
        <dbReference type="ARBA" id="ARBA00022723"/>
    </source>
</evidence>
<evidence type="ECO:0000256" key="7">
    <source>
        <dbReference type="ARBA" id="ARBA00023004"/>
    </source>
</evidence>
<dbReference type="AlphaFoldDB" id="A0A1K2HW70"/>
<keyword evidence="3 9" id="KW-0349">Heme</keyword>
<dbReference type="Gene3D" id="1.20.5.100">
    <property type="entry name" value="Cytochrome c1, transmembrane anchor, C-terminal"/>
    <property type="match status" value="1"/>
</dbReference>
<dbReference type="GO" id="GO:0009055">
    <property type="term" value="F:electron transfer activity"/>
    <property type="evidence" value="ECO:0007669"/>
    <property type="project" value="InterPro"/>
</dbReference>
<feature type="binding site" description="covalent" evidence="9">
    <location>
        <position position="65"/>
    </location>
    <ligand>
        <name>heme c</name>
        <dbReference type="ChEBI" id="CHEBI:61717"/>
    </ligand>
</feature>
<keyword evidence="12" id="KW-0732">Signal</keyword>
<dbReference type="OrthoDB" id="9808471at2"/>
<evidence type="ECO:0000256" key="6">
    <source>
        <dbReference type="ARBA" id="ARBA00022989"/>
    </source>
</evidence>
<feature type="binding site" description="covalent" evidence="9">
    <location>
        <position position="66"/>
    </location>
    <ligand>
        <name>heme c</name>
        <dbReference type="ChEBI" id="CHEBI:61717"/>
    </ligand>
</feature>
<keyword evidence="6 11" id="KW-1133">Transmembrane helix</keyword>
<comment type="subcellular location">
    <subcellularLocation>
        <location evidence="1">Membrane</location>
    </subcellularLocation>
</comment>
<evidence type="ECO:0000256" key="3">
    <source>
        <dbReference type="ARBA" id="ARBA00022617"/>
    </source>
</evidence>
<sequence length="285" mass="31456">MIRVKSIIAAVLVTFGLAGAGAVVAAEAGKEIQKQSWSFSGPFGTYDQNQLQRGFQIFREVCSSCHGARLIAFRNLYEPGGPGFSEEQVKALAAEYQIADATAETGQRPRVAADRWPNPFPTEQDARDANGGAYPPDFSVLAKARGTTQPFPWWILNYFTAYQEGGADYIYALLTGYHEEVPASAPEGFELAEGKYYNDYFPGHAIGMGPPLADGLITYEVGEGEAAVPLTLDQYSRDVAAFMQWMADPHMVSRKEAGFRVMLFLFLFAGLMWAVKRRLWAKVEH</sequence>
<comment type="cofactor">
    <cofactor evidence="9">
        <name>heme c</name>
        <dbReference type="ChEBI" id="CHEBI:61717"/>
    </cofactor>
    <text evidence="9">Binds 1 heme c group covalently per subunit.</text>
</comment>
<evidence type="ECO:0000256" key="12">
    <source>
        <dbReference type="SAM" id="SignalP"/>
    </source>
</evidence>